<evidence type="ECO:0000256" key="1">
    <source>
        <dbReference type="SAM" id="SignalP"/>
    </source>
</evidence>
<evidence type="ECO:0000313" key="3">
    <source>
        <dbReference type="Proteomes" id="UP000799753"/>
    </source>
</evidence>
<sequence length="53" mass="5428">MKFSTIVATIVSMAVFAVAAPIDMEAREAVADNGNHGMCVKGAGGEVTQITNC</sequence>
<keyword evidence="1" id="KW-0732">Signal</keyword>
<dbReference type="EMBL" id="MU006783">
    <property type="protein sequence ID" value="KAF2641434.1"/>
    <property type="molecule type" value="Genomic_DNA"/>
</dbReference>
<keyword evidence="3" id="KW-1185">Reference proteome</keyword>
<dbReference type="Proteomes" id="UP000799753">
    <property type="component" value="Unassembled WGS sequence"/>
</dbReference>
<dbReference type="OrthoDB" id="3772259at2759"/>
<reference evidence="2" key="1">
    <citation type="journal article" date="2020" name="Stud. Mycol.">
        <title>101 Dothideomycetes genomes: a test case for predicting lifestyles and emergence of pathogens.</title>
        <authorList>
            <person name="Haridas S."/>
            <person name="Albert R."/>
            <person name="Binder M."/>
            <person name="Bloem J."/>
            <person name="Labutti K."/>
            <person name="Salamov A."/>
            <person name="Andreopoulos B."/>
            <person name="Baker S."/>
            <person name="Barry K."/>
            <person name="Bills G."/>
            <person name="Bluhm B."/>
            <person name="Cannon C."/>
            <person name="Castanera R."/>
            <person name="Culley D."/>
            <person name="Daum C."/>
            <person name="Ezra D."/>
            <person name="Gonzalez J."/>
            <person name="Henrissat B."/>
            <person name="Kuo A."/>
            <person name="Liang C."/>
            <person name="Lipzen A."/>
            <person name="Lutzoni F."/>
            <person name="Magnuson J."/>
            <person name="Mondo S."/>
            <person name="Nolan M."/>
            <person name="Ohm R."/>
            <person name="Pangilinan J."/>
            <person name="Park H.-J."/>
            <person name="Ramirez L."/>
            <person name="Alfaro M."/>
            <person name="Sun H."/>
            <person name="Tritt A."/>
            <person name="Yoshinaga Y."/>
            <person name="Zwiers L.-H."/>
            <person name="Turgeon B."/>
            <person name="Goodwin S."/>
            <person name="Spatafora J."/>
            <person name="Crous P."/>
            <person name="Grigoriev I."/>
        </authorList>
    </citation>
    <scope>NUCLEOTIDE SEQUENCE</scope>
    <source>
        <strain evidence="2">CBS 473.64</strain>
    </source>
</reference>
<dbReference type="AlphaFoldDB" id="A0A6A6S5J6"/>
<name>A0A6A6S5J6_9PLEO</name>
<feature type="chain" id="PRO_5025353938" evidence="1">
    <location>
        <begin position="20"/>
        <end position="53"/>
    </location>
</feature>
<organism evidence="2 3">
    <name type="scientific">Massarina eburnea CBS 473.64</name>
    <dbReference type="NCBI Taxonomy" id="1395130"/>
    <lineage>
        <taxon>Eukaryota</taxon>
        <taxon>Fungi</taxon>
        <taxon>Dikarya</taxon>
        <taxon>Ascomycota</taxon>
        <taxon>Pezizomycotina</taxon>
        <taxon>Dothideomycetes</taxon>
        <taxon>Pleosporomycetidae</taxon>
        <taxon>Pleosporales</taxon>
        <taxon>Massarineae</taxon>
        <taxon>Massarinaceae</taxon>
        <taxon>Massarina</taxon>
    </lineage>
</organism>
<accession>A0A6A6S5J6</accession>
<proteinExistence type="predicted"/>
<feature type="signal peptide" evidence="1">
    <location>
        <begin position="1"/>
        <end position="19"/>
    </location>
</feature>
<evidence type="ECO:0000313" key="2">
    <source>
        <dbReference type="EMBL" id="KAF2641434.1"/>
    </source>
</evidence>
<protein>
    <submittedName>
        <fullName evidence="2">Uncharacterized protein</fullName>
    </submittedName>
</protein>
<gene>
    <name evidence="2" type="ORF">P280DRAFT_517636</name>
</gene>